<keyword evidence="3 5" id="KW-1133">Transmembrane helix</keyword>
<keyword evidence="2 5" id="KW-0812">Transmembrane</keyword>
<evidence type="ECO:0000313" key="6">
    <source>
        <dbReference type="EMBL" id="KZV95709.1"/>
    </source>
</evidence>
<feature type="transmembrane region" description="Helical" evidence="5">
    <location>
        <begin position="125"/>
        <end position="145"/>
    </location>
</feature>
<dbReference type="SUPFAM" id="SSF161084">
    <property type="entry name" value="MAPEG domain-like"/>
    <property type="match status" value="1"/>
</dbReference>
<dbReference type="GO" id="GO:0004364">
    <property type="term" value="F:glutathione transferase activity"/>
    <property type="evidence" value="ECO:0007669"/>
    <property type="project" value="TreeGrafter"/>
</dbReference>
<dbReference type="InterPro" id="IPR050997">
    <property type="entry name" value="MAPEG"/>
</dbReference>
<comment type="subcellular location">
    <subcellularLocation>
        <location evidence="1">Membrane</location>
        <topology evidence="1">Multi-pass membrane protein</topology>
    </subcellularLocation>
</comment>
<dbReference type="PANTHER" id="PTHR10250">
    <property type="entry name" value="MICROSOMAL GLUTATHIONE S-TRANSFERASE"/>
    <property type="match status" value="1"/>
</dbReference>
<gene>
    <name evidence="6" type="ORF">EXIGLDRAFT_765917</name>
</gene>
<dbReference type="GO" id="GO:0004602">
    <property type="term" value="F:glutathione peroxidase activity"/>
    <property type="evidence" value="ECO:0007669"/>
    <property type="project" value="TreeGrafter"/>
</dbReference>
<dbReference type="GO" id="GO:0016020">
    <property type="term" value="C:membrane"/>
    <property type="evidence" value="ECO:0007669"/>
    <property type="project" value="UniProtKB-SubCell"/>
</dbReference>
<keyword evidence="4 5" id="KW-0472">Membrane</keyword>
<dbReference type="GO" id="GO:0005783">
    <property type="term" value="C:endoplasmic reticulum"/>
    <property type="evidence" value="ECO:0007669"/>
    <property type="project" value="TreeGrafter"/>
</dbReference>
<protein>
    <submittedName>
        <fullName evidence="6">Membrane-associated proteins in eicosanoid and glutathione metabolism</fullName>
    </submittedName>
</protein>
<dbReference type="Pfam" id="PF01124">
    <property type="entry name" value="MAPEG"/>
    <property type="match status" value="1"/>
</dbReference>
<dbReference type="OrthoDB" id="410651at2759"/>
<proteinExistence type="predicted"/>
<evidence type="ECO:0000256" key="1">
    <source>
        <dbReference type="ARBA" id="ARBA00004141"/>
    </source>
</evidence>
<dbReference type="PANTHER" id="PTHR10250:SF26">
    <property type="entry name" value="GLUTATHIONE S-TRANSFERASE 3, MITOCHONDRIAL"/>
    <property type="match status" value="1"/>
</dbReference>
<dbReference type="STRING" id="1314781.A0A166AW49"/>
<accession>A0A166AW49</accession>
<keyword evidence="7" id="KW-1185">Reference proteome</keyword>
<dbReference type="InParanoid" id="A0A166AW49"/>
<dbReference type="EMBL" id="KV425952">
    <property type="protein sequence ID" value="KZV95709.1"/>
    <property type="molecule type" value="Genomic_DNA"/>
</dbReference>
<dbReference type="AlphaFoldDB" id="A0A166AW49"/>
<evidence type="ECO:0000256" key="3">
    <source>
        <dbReference type="ARBA" id="ARBA00022989"/>
    </source>
</evidence>
<dbReference type="Gene3D" id="1.20.120.550">
    <property type="entry name" value="Membrane associated eicosanoid/glutathione metabolism-like domain"/>
    <property type="match status" value="1"/>
</dbReference>
<evidence type="ECO:0000313" key="7">
    <source>
        <dbReference type="Proteomes" id="UP000077266"/>
    </source>
</evidence>
<sequence length="156" mass="17271">MPFTLVLPDAYPLVLLTAVGTYWLNFWQMSRVGRARGKAGVPYPLAYATEEQAKSNLAAMQFNCAQRAHQNTLEHMPFVILGTLVTGLRHPRLAVVMGLSTIIGRAIYTLGYMTGDPKKRMRGNVHYIGTAGLLFASTWTVISLIRESPTILTSLF</sequence>
<feature type="transmembrane region" description="Helical" evidence="5">
    <location>
        <begin position="6"/>
        <end position="26"/>
    </location>
</feature>
<reference evidence="6 7" key="1">
    <citation type="journal article" date="2016" name="Mol. Biol. Evol.">
        <title>Comparative Genomics of Early-Diverging Mushroom-Forming Fungi Provides Insights into the Origins of Lignocellulose Decay Capabilities.</title>
        <authorList>
            <person name="Nagy L.G."/>
            <person name="Riley R."/>
            <person name="Tritt A."/>
            <person name="Adam C."/>
            <person name="Daum C."/>
            <person name="Floudas D."/>
            <person name="Sun H."/>
            <person name="Yadav J.S."/>
            <person name="Pangilinan J."/>
            <person name="Larsson K.H."/>
            <person name="Matsuura K."/>
            <person name="Barry K."/>
            <person name="Labutti K."/>
            <person name="Kuo R."/>
            <person name="Ohm R.A."/>
            <person name="Bhattacharya S.S."/>
            <person name="Shirouzu T."/>
            <person name="Yoshinaga Y."/>
            <person name="Martin F.M."/>
            <person name="Grigoriev I.V."/>
            <person name="Hibbett D.S."/>
        </authorList>
    </citation>
    <scope>NUCLEOTIDE SEQUENCE [LARGE SCALE GENOMIC DNA]</scope>
    <source>
        <strain evidence="6 7">HHB12029</strain>
    </source>
</reference>
<dbReference type="InterPro" id="IPR023352">
    <property type="entry name" value="MAPEG-like_dom_sf"/>
</dbReference>
<dbReference type="GO" id="GO:0005635">
    <property type="term" value="C:nuclear envelope"/>
    <property type="evidence" value="ECO:0007669"/>
    <property type="project" value="TreeGrafter"/>
</dbReference>
<name>A0A166AW49_EXIGL</name>
<dbReference type="Proteomes" id="UP000077266">
    <property type="component" value="Unassembled WGS sequence"/>
</dbReference>
<evidence type="ECO:0000256" key="2">
    <source>
        <dbReference type="ARBA" id="ARBA00022692"/>
    </source>
</evidence>
<evidence type="ECO:0000256" key="4">
    <source>
        <dbReference type="ARBA" id="ARBA00023136"/>
    </source>
</evidence>
<dbReference type="InterPro" id="IPR001129">
    <property type="entry name" value="Membr-assoc_MAPEG"/>
</dbReference>
<evidence type="ECO:0000256" key="5">
    <source>
        <dbReference type="SAM" id="Phobius"/>
    </source>
</evidence>
<organism evidence="6 7">
    <name type="scientific">Exidia glandulosa HHB12029</name>
    <dbReference type="NCBI Taxonomy" id="1314781"/>
    <lineage>
        <taxon>Eukaryota</taxon>
        <taxon>Fungi</taxon>
        <taxon>Dikarya</taxon>
        <taxon>Basidiomycota</taxon>
        <taxon>Agaricomycotina</taxon>
        <taxon>Agaricomycetes</taxon>
        <taxon>Auriculariales</taxon>
        <taxon>Exidiaceae</taxon>
        <taxon>Exidia</taxon>
    </lineage>
</organism>